<dbReference type="SUPFAM" id="SSF53335">
    <property type="entry name" value="S-adenosyl-L-methionine-dependent methyltransferases"/>
    <property type="match status" value="1"/>
</dbReference>
<sequence length="247" mass="27685">MAEYRWNTSSFAESYDQSAHAVHPYYLELQDWLLANLPISGEQPVIVVDLGGGSGRLMERILDQFPAVTGVVVDQSQPFLAIAERRLARFGARARCVLARLQDPWEEQTGNRLAAVVSMSAIHHLLPEEKQTLYGRIAATLLPGGELLNADEVRPISDAEYRREVLLWNDHMLAGLASGTISSEFQTAYEKWHRRNVEFPDAPRASGDDCLQTAADQLQYFESAGLVADLPWQKSIWGVLRGRKPLR</sequence>
<dbReference type="OrthoDB" id="465705at2"/>
<name>D2R178_PIRSD</name>
<dbReference type="InterPro" id="IPR029063">
    <property type="entry name" value="SAM-dependent_MTases_sf"/>
</dbReference>
<evidence type="ECO:0000313" key="2">
    <source>
        <dbReference type="EMBL" id="ADB18563.1"/>
    </source>
</evidence>
<feature type="domain" description="Methyltransferase" evidence="1">
    <location>
        <begin position="47"/>
        <end position="145"/>
    </location>
</feature>
<dbReference type="Pfam" id="PF13649">
    <property type="entry name" value="Methyltransf_25"/>
    <property type="match status" value="1"/>
</dbReference>
<proteinExistence type="predicted"/>
<evidence type="ECO:0000259" key="1">
    <source>
        <dbReference type="Pfam" id="PF13649"/>
    </source>
</evidence>
<reference evidence="2 3" key="1">
    <citation type="journal article" date="2009" name="Stand. Genomic Sci.">
        <title>Complete genome sequence of Pirellula staleyi type strain (ATCC 27377).</title>
        <authorList>
            <person name="Clum A."/>
            <person name="Tindall B.J."/>
            <person name="Sikorski J."/>
            <person name="Ivanova N."/>
            <person name="Mavrommatis K."/>
            <person name="Lucas S."/>
            <person name="Glavina del Rio T."/>
            <person name="Nolan M."/>
            <person name="Chen F."/>
            <person name="Tice H."/>
            <person name="Pitluck S."/>
            <person name="Cheng J.F."/>
            <person name="Chertkov O."/>
            <person name="Brettin T."/>
            <person name="Han C."/>
            <person name="Detter J.C."/>
            <person name="Kuske C."/>
            <person name="Bruce D."/>
            <person name="Goodwin L."/>
            <person name="Ovchinikova G."/>
            <person name="Pati A."/>
            <person name="Mikhailova N."/>
            <person name="Chen A."/>
            <person name="Palaniappan K."/>
            <person name="Land M."/>
            <person name="Hauser L."/>
            <person name="Chang Y.J."/>
            <person name="Jeffries C.D."/>
            <person name="Chain P."/>
            <person name="Rohde M."/>
            <person name="Goker M."/>
            <person name="Bristow J."/>
            <person name="Eisen J.A."/>
            <person name="Markowitz V."/>
            <person name="Hugenholtz P."/>
            <person name="Kyrpides N.C."/>
            <person name="Klenk H.P."/>
            <person name="Lapidus A."/>
        </authorList>
    </citation>
    <scope>NUCLEOTIDE SEQUENCE [LARGE SCALE GENOMIC DNA]</scope>
    <source>
        <strain evidence="3">ATCC 27377 / DSM 6068 / ICPB 4128</strain>
    </source>
</reference>
<dbReference type="HOGENOM" id="CLU_081790_1_0_0"/>
<dbReference type="Proteomes" id="UP000001887">
    <property type="component" value="Chromosome"/>
</dbReference>
<protein>
    <submittedName>
        <fullName evidence="2">Methyltransferase type 12</fullName>
    </submittedName>
</protein>
<dbReference type="KEGG" id="psl:Psta_3909"/>
<dbReference type="CDD" id="cd02440">
    <property type="entry name" value="AdoMet_MTases"/>
    <property type="match status" value="1"/>
</dbReference>
<dbReference type="InterPro" id="IPR041698">
    <property type="entry name" value="Methyltransf_25"/>
</dbReference>
<dbReference type="eggNOG" id="COG0500">
    <property type="taxonomic scope" value="Bacteria"/>
</dbReference>
<dbReference type="EMBL" id="CP001848">
    <property type="protein sequence ID" value="ADB18563.1"/>
    <property type="molecule type" value="Genomic_DNA"/>
</dbReference>
<gene>
    <name evidence="2" type="ordered locus">Psta_3909</name>
</gene>
<accession>D2R178</accession>
<evidence type="ECO:0000313" key="3">
    <source>
        <dbReference type="Proteomes" id="UP000001887"/>
    </source>
</evidence>
<dbReference type="GO" id="GO:0032259">
    <property type="term" value="P:methylation"/>
    <property type="evidence" value="ECO:0007669"/>
    <property type="project" value="UniProtKB-KW"/>
</dbReference>
<keyword evidence="2" id="KW-0808">Transferase</keyword>
<dbReference type="Gene3D" id="3.40.50.150">
    <property type="entry name" value="Vaccinia Virus protein VP39"/>
    <property type="match status" value="1"/>
</dbReference>
<dbReference type="AlphaFoldDB" id="D2R178"/>
<organism evidence="2 3">
    <name type="scientific">Pirellula staleyi (strain ATCC 27377 / DSM 6068 / ICPB 4128)</name>
    <name type="common">Pirella staleyi</name>
    <dbReference type="NCBI Taxonomy" id="530564"/>
    <lineage>
        <taxon>Bacteria</taxon>
        <taxon>Pseudomonadati</taxon>
        <taxon>Planctomycetota</taxon>
        <taxon>Planctomycetia</taxon>
        <taxon>Pirellulales</taxon>
        <taxon>Pirellulaceae</taxon>
        <taxon>Pirellula</taxon>
    </lineage>
</organism>
<keyword evidence="3" id="KW-1185">Reference proteome</keyword>
<keyword evidence="2" id="KW-0489">Methyltransferase</keyword>
<dbReference type="GO" id="GO:0008168">
    <property type="term" value="F:methyltransferase activity"/>
    <property type="evidence" value="ECO:0007669"/>
    <property type="project" value="UniProtKB-KW"/>
</dbReference>